<proteinExistence type="predicted"/>
<dbReference type="Ensembl" id="ENSCINT00000017523.2">
    <property type="protein sequence ID" value="ENSCINP00000017523.2"/>
    <property type="gene ID" value="ENSCING00000008593.2"/>
</dbReference>
<dbReference type="HOGENOM" id="CLU_1810456_0_0_1"/>
<protein>
    <submittedName>
        <fullName evidence="2">Uncharacterized protein</fullName>
    </submittedName>
</protein>
<dbReference type="AlphaFoldDB" id="F6UD27"/>
<feature type="compositionally biased region" description="Polar residues" evidence="1">
    <location>
        <begin position="19"/>
        <end position="29"/>
    </location>
</feature>
<dbReference type="InParanoid" id="F6UD27"/>
<reference evidence="2" key="3">
    <citation type="submission" date="2025-08" db="UniProtKB">
        <authorList>
            <consortium name="Ensembl"/>
        </authorList>
    </citation>
    <scope>IDENTIFICATION</scope>
</reference>
<accession>F6UD27</accession>
<feature type="compositionally biased region" description="Polar residues" evidence="1">
    <location>
        <begin position="115"/>
        <end position="124"/>
    </location>
</feature>
<feature type="compositionally biased region" description="Polar residues" evidence="1">
    <location>
        <begin position="131"/>
        <end position="143"/>
    </location>
</feature>
<keyword evidence="3" id="KW-1185">Reference proteome</keyword>
<organism evidence="2 3">
    <name type="scientific">Ciona intestinalis</name>
    <name type="common">Transparent sea squirt</name>
    <name type="synonym">Ascidia intestinalis</name>
    <dbReference type="NCBI Taxonomy" id="7719"/>
    <lineage>
        <taxon>Eukaryota</taxon>
        <taxon>Metazoa</taxon>
        <taxon>Chordata</taxon>
        <taxon>Tunicata</taxon>
        <taxon>Ascidiacea</taxon>
        <taxon>Phlebobranchia</taxon>
        <taxon>Cionidae</taxon>
        <taxon>Ciona</taxon>
    </lineage>
</organism>
<reference evidence="3" key="1">
    <citation type="journal article" date="2002" name="Science">
        <title>The draft genome of Ciona intestinalis: insights into chordate and vertebrate origins.</title>
        <authorList>
            <person name="Dehal P."/>
            <person name="Satou Y."/>
            <person name="Campbell R.K."/>
            <person name="Chapman J."/>
            <person name="Degnan B."/>
            <person name="De Tomaso A."/>
            <person name="Davidson B."/>
            <person name="Di Gregorio A."/>
            <person name="Gelpke M."/>
            <person name="Goodstein D.M."/>
            <person name="Harafuji N."/>
            <person name="Hastings K.E."/>
            <person name="Ho I."/>
            <person name="Hotta K."/>
            <person name="Huang W."/>
            <person name="Kawashima T."/>
            <person name="Lemaire P."/>
            <person name="Martinez D."/>
            <person name="Meinertzhagen I.A."/>
            <person name="Necula S."/>
            <person name="Nonaka M."/>
            <person name="Putnam N."/>
            <person name="Rash S."/>
            <person name="Saiga H."/>
            <person name="Satake M."/>
            <person name="Terry A."/>
            <person name="Yamada L."/>
            <person name="Wang H.G."/>
            <person name="Awazu S."/>
            <person name="Azumi K."/>
            <person name="Boore J."/>
            <person name="Branno M."/>
            <person name="Chin-Bow S."/>
            <person name="DeSantis R."/>
            <person name="Doyle S."/>
            <person name="Francino P."/>
            <person name="Keys D.N."/>
            <person name="Haga S."/>
            <person name="Hayashi H."/>
            <person name="Hino K."/>
            <person name="Imai K.S."/>
            <person name="Inaba K."/>
            <person name="Kano S."/>
            <person name="Kobayashi K."/>
            <person name="Kobayashi M."/>
            <person name="Lee B.I."/>
            <person name="Makabe K.W."/>
            <person name="Manohar C."/>
            <person name="Matassi G."/>
            <person name="Medina M."/>
            <person name="Mochizuki Y."/>
            <person name="Mount S."/>
            <person name="Morishita T."/>
            <person name="Miura S."/>
            <person name="Nakayama A."/>
            <person name="Nishizaka S."/>
            <person name="Nomoto H."/>
            <person name="Ohta F."/>
            <person name="Oishi K."/>
            <person name="Rigoutsos I."/>
            <person name="Sano M."/>
            <person name="Sasaki A."/>
            <person name="Sasakura Y."/>
            <person name="Shoguchi E."/>
            <person name="Shin-i T."/>
            <person name="Spagnuolo A."/>
            <person name="Stainier D."/>
            <person name="Suzuki M.M."/>
            <person name="Tassy O."/>
            <person name="Takatori N."/>
            <person name="Tokuoka M."/>
            <person name="Yagi K."/>
            <person name="Yoshizaki F."/>
            <person name="Wada S."/>
            <person name="Zhang C."/>
            <person name="Hyatt P.D."/>
            <person name="Larimer F."/>
            <person name="Detter C."/>
            <person name="Doggett N."/>
            <person name="Glavina T."/>
            <person name="Hawkins T."/>
            <person name="Richardson P."/>
            <person name="Lucas S."/>
            <person name="Kohara Y."/>
            <person name="Levine M."/>
            <person name="Satoh N."/>
            <person name="Rokhsar D.S."/>
        </authorList>
    </citation>
    <scope>NUCLEOTIDE SEQUENCE [LARGE SCALE GENOMIC DNA]</scope>
</reference>
<evidence type="ECO:0000313" key="3">
    <source>
        <dbReference type="Proteomes" id="UP000008144"/>
    </source>
</evidence>
<evidence type="ECO:0000313" key="2">
    <source>
        <dbReference type="Ensembl" id="ENSCINP00000017523.2"/>
    </source>
</evidence>
<feature type="region of interest" description="Disordered" evidence="1">
    <location>
        <begin position="1"/>
        <end position="143"/>
    </location>
</feature>
<reference evidence="2" key="2">
    <citation type="journal article" date="2008" name="Genome Biol.">
        <title>Improved genome assembly and evidence-based global gene model set for the chordate Ciona intestinalis: new insight into intron and operon populations.</title>
        <authorList>
            <person name="Satou Y."/>
            <person name="Mineta K."/>
            <person name="Ogasawara M."/>
            <person name="Sasakura Y."/>
            <person name="Shoguchi E."/>
            <person name="Ueno K."/>
            <person name="Yamada L."/>
            <person name="Matsumoto J."/>
            <person name="Wasserscheid J."/>
            <person name="Dewar K."/>
            <person name="Wiley G.B."/>
            <person name="Macmil S.L."/>
            <person name="Roe B.A."/>
            <person name="Zeller R.W."/>
            <person name="Hastings K.E."/>
            <person name="Lemaire P."/>
            <person name="Lindquist E."/>
            <person name="Endo T."/>
            <person name="Hotta K."/>
            <person name="Inaba K."/>
        </authorList>
    </citation>
    <scope>NUCLEOTIDE SEQUENCE [LARGE SCALE GENOMIC DNA]</scope>
    <source>
        <strain evidence="2">wild type</strain>
    </source>
</reference>
<dbReference type="Proteomes" id="UP000008144">
    <property type="component" value="Chromosome 7"/>
</dbReference>
<feature type="compositionally biased region" description="Pro residues" evidence="1">
    <location>
        <begin position="1"/>
        <end position="12"/>
    </location>
</feature>
<sequence length="143" mass="15914">MEHPSSPQPYPGGYPQQGNAYHNTDIPNNRNKDSGGYHGYSGVTVASSGGYRDDSSGYGSASTHTERSYDGQRPLGGAKPNLAQKPRLPPGGQRRTPSGPSSPPWQREFGDNKQFEYQQQQRSYNNDKQEQSYNTESQRNFQQ</sequence>
<dbReference type="EMBL" id="EAAA01002558">
    <property type="status" value="NOT_ANNOTATED_CDS"/>
    <property type="molecule type" value="Genomic_DNA"/>
</dbReference>
<evidence type="ECO:0000256" key="1">
    <source>
        <dbReference type="SAM" id="MobiDB-lite"/>
    </source>
</evidence>
<name>F6UD27_CIOIN</name>
<feature type="compositionally biased region" description="Low complexity" evidence="1">
    <location>
        <begin position="46"/>
        <end position="62"/>
    </location>
</feature>
<reference evidence="2" key="4">
    <citation type="submission" date="2025-09" db="UniProtKB">
        <authorList>
            <consortium name="Ensembl"/>
        </authorList>
    </citation>
    <scope>IDENTIFICATION</scope>
</reference>